<dbReference type="Proteomes" id="UP000295055">
    <property type="component" value="Unassembled WGS sequence"/>
</dbReference>
<evidence type="ECO:0000256" key="1">
    <source>
        <dbReference type="ARBA" id="ARBA00004418"/>
    </source>
</evidence>
<keyword evidence="4" id="KW-0574">Periplasm</keyword>
<dbReference type="Pfam" id="PF02753">
    <property type="entry name" value="PapD_C"/>
    <property type="match status" value="1"/>
</dbReference>
<dbReference type="InterPro" id="IPR036316">
    <property type="entry name" value="Pili_assmbl_chap_C_dom_sf"/>
</dbReference>
<dbReference type="InterPro" id="IPR016147">
    <property type="entry name" value="Pili_assmbl_chaperone_N"/>
</dbReference>
<protein>
    <submittedName>
        <fullName evidence="8">Fimbrial chaperone protein</fullName>
    </submittedName>
</protein>
<sequence length="233" mass="26636">MKKLAGVTYILLFIVSFFAYSAGLRLEQTRLILNSTKSNATFTIVNDDLNPYLIQTSVTEQLEGAKSLYFAVTPPLFRLDANSKFSAHVLLKNERELPVDRESLFFLNTRAIPAQKHPNEQKNDAKRSFVTNIVIKVFYRPNQLAVPNNAVFQQVTLKKQGKQWVFNNPTPYYLTVVNLKYNQQNYRKSLILKPFSDTEITGLQGHISQASWQMINDFGGLSDIIIYPPVKNK</sequence>
<evidence type="ECO:0000313" key="9">
    <source>
        <dbReference type="Proteomes" id="UP000295055"/>
    </source>
</evidence>
<dbReference type="InterPro" id="IPR050643">
    <property type="entry name" value="Periplasmic_pilus_chap"/>
</dbReference>
<keyword evidence="5" id="KW-0143">Chaperone</keyword>
<reference evidence="8 9" key="1">
    <citation type="submission" date="2019-03" db="EMBL/GenBank/DDBJ databases">
        <title>Genomic analyses of the natural microbiome of Caenorhabditis elegans.</title>
        <authorList>
            <person name="Samuel B."/>
        </authorList>
    </citation>
    <scope>NUCLEOTIDE SEQUENCE [LARGE SCALE GENOMIC DNA]</scope>
    <source>
        <strain evidence="8 9">JUb102</strain>
    </source>
</reference>
<evidence type="ECO:0000256" key="4">
    <source>
        <dbReference type="ARBA" id="ARBA00022764"/>
    </source>
</evidence>
<dbReference type="InterPro" id="IPR016148">
    <property type="entry name" value="Pili_assmbl_chaperone_C"/>
</dbReference>
<dbReference type="Gene3D" id="2.60.40.10">
    <property type="entry name" value="Immunoglobulins"/>
    <property type="match status" value="2"/>
</dbReference>
<dbReference type="AlphaFoldDB" id="A0A4R3NLG5"/>
<dbReference type="InterPro" id="IPR001829">
    <property type="entry name" value="Pili_assmbl_chaperone_bac"/>
</dbReference>
<dbReference type="PANTHER" id="PTHR30251">
    <property type="entry name" value="PILUS ASSEMBLY CHAPERONE"/>
    <property type="match status" value="1"/>
</dbReference>
<name>A0A4R3NLG5_9GAMM</name>
<dbReference type="PRINTS" id="PR00969">
    <property type="entry name" value="CHAPERONPILI"/>
</dbReference>
<dbReference type="GO" id="GO:0071555">
    <property type="term" value="P:cell wall organization"/>
    <property type="evidence" value="ECO:0007669"/>
    <property type="project" value="InterPro"/>
</dbReference>
<comment type="subcellular location">
    <subcellularLocation>
        <location evidence="1">Periplasm</location>
    </subcellularLocation>
</comment>
<dbReference type="InterPro" id="IPR013783">
    <property type="entry name" value="Ig-like_fold"/>
</dbReference>
<dbReference type="GO" id="GO:0030288">
    <property type="term" value="C:outer membrane-bounded periplasmic space"/>
    <property type="evidence" value="ECO:0007669"/>
    <property type="project" value="InterPro"/>
</dbReference>
<evidence type="ECO:0000256" key="5">
    <source>
        <dbReference type="ARBA" id="ARBA00023186"/>
    </source>
</evidence>
<dbReference type="EMBL" id="SMAS01000003">
    <property type="protein sequence ID" value="TCT35821.1"/>
    <property type="molecule type" value="Genomic_DNA"/>
</dbReference>
<evidence type="ECO:0000256" key="2">
    <source>
        <dbReference type="ARBA" id="ARBA00007399"/>
    </source>
</evidence>
<comment type="caution">
    <text evidence="8">The sequence shown here is derived from an EMBL/GenBank/DDBJ whole genome shotgun (WGS) entry which is preliminary data.</text>
</comment>
<accession>A0A4R3NLG5</accession>
<feature type="domain" description="Pili assembly chaperone C-terminal" evidence="7">
    <location>
        <begin position="167"/>
        <end position="222"/>
    </location>
</feature>
<dbReference type="PANTHER" id="PTHR30251:SF2">
    <property type="entry name" value="FIMBRIAL CHAPERONE YADV-RELATED"/>
    <property type="match status" value="1"/>
</dbReference>
<gene>
    <name evidence="8" type="ORF">EC835_103276</name>
</gene>
<dbReference type="InterPro" id="IPR008962">
    <property type="entry name" value="PapD-like_sf"/>
</dbReference>
<evidence type="ECO:0000256" key="3">
    <source>
        <dbReference type="ARBA" id="ARBA00022729"/>
    </source>
</evidence>
<evidence type="ECO:0000313" key="8">
    <source>
        <dbReference type="EMBL" id="TCT35821.1"/>
    </source>
</evidence>
<dbReference type="RefSeq" id="WP_132496013.1">
    <property type="nucleotide sequence ID" value="NZ_SMAS01000003.1"/>
</dbReference>
<dbReference type="SUPFAM" id="SSF49584">
    <property type="entry name" value="Periplasmic chaperone C-domain"/>
    <property type="match status" value="1"/>
</dbReference>
<dbReference type="OrthoDB" id="9131059at2"/>
<feature type="domain" description="Pili assembly chaperone N-terminal" evidence="6">
    <location>
        <begin position="23"/>
        <end position="144"/>
    </location>
</feature>
<keyword evidence="3" id="KW-0732">Signal</keyword>
<dbReference type="SUPFAM" id="SSF49354">
    <property type="entry name" value="PapD-like"/>
    <property type="match status" value="1"/>
</dbReference>
<organism evidence="8 9">
    <name type="scientific">Providencia alcalifaciens</name>
    <dbReference type="NCBI Taxonomy" id="126385"/>
    <lineage>
        <taxon>Bacteria</taxon>
        <taxon>Pseudomonadati</taxon>
        <taxon>Pseudomonadota</taxon>
        <taxon>Gammaproteobacteria</taxon>
        <taxon>Enterobacterales</taxon>
        <taxon>Morganellaceae</taxon>
        <taxon>Providencia</taxon>
    </lineage>
</organism>
<evidence type="ECO:0000259" key="7">
    <source>
        <dbReference type="Pfam" id="PF02753"/>
    </source>
</evidence>
<proteinExistence type="inferred from homology"/>
<comment type="similarity">
    <text evidence="2">Belongs to the periplasmic pilus chaperone family.</text>
</comment>
<evidence type="ECO:0000259" key="6">
    <source>
        <dbReference type="Pfam" id="PF00345"/>
    </source>
</evidence>
<dbReference type="Pfam" id="PF00345">
    <property type="entry name" value="PapD_N"/>
    <property type="match status" value="1"/>
</dbReference>